<dbReference type="PANTHER" id="PTHR13251:SF3">
    <property type="entry name" value="TRAFFICKING PROTEIN PARTICLE COMPLEX SUBUNIT 10"/>
    <property type="match status" value="1"/>
</dbReference>
<feature type="domain" description="TRAPPC10/Trs130 C-terminal" evidence="4">
    <location>
        <begin position="1055"/>
        <end position="1188"/>
    </location>
</feature>
<gene>
    <name evidence="7" type="ORF">CALCODRAFT_555435</name>
</gene>
<name>A0A165FUD5_9BASI</name>
<dbReference type="GO" id="GO:0006891">
    <property type="term" value="P:intra-Golgi vesicle-mediated transport"/>
    <property type="evidence" value="ECO:0007669"/>
    <property type="project" value="TreeGrafter"/>
</dbReference>
<dbReference type="PANTHER" id="PTHR13251">
    <property type="entry name" value="EPILEPSY HOLOPROSENCEPHALY CANDIDATE 1/TMEM1"/>
    <property type="match status" value="1"/>
</dbReference>
<evidence type="ECO:0000259" key="5">
    <source>
        <dbReference type="Pfam" id="PF23036"/>
    </source>
</evidence>
<dbReference type="STRING" id="1353952.A0A165FUD5"/>
<reference evidence="7 8" key="1">
    <citation type="journal article" date="2016" name="Mol. Biol. Evol.">
        <title>Comparative Genomics of Early-Diverging Mushroom-Forming Fungi Provides Insights into the Origins of Lignocellulose Decay Capabilities.</title>
        <authorList>
            <person name="Nagy L.G."/>
            <person name="Riley R."/>
            <person name="Tritt A."/>
            <person name="Adam C."/>
            <person name="Daum C."/>
            <person name="Floudas D."/>
            <person name="Sun H."/>
            <person name="Yadav J.S."/>
            <person name="Pangilinan J."/>
            <person name="Larsson K.H."/>
            <person name="Matsuura K."/>
            <person name="Barry K."/>
            <person name="Labutti K."/>
            <person name="Kuo R."/>
            <person name="Ohm R.A."/>
            <person name="Bhattacharya S.S."/>
            <person name="Shirouzu T."/>
            <person name="Yoshinaga Y."/>
            <person name="Martin F.M."/>
            <person name="Grigoriev I.V."/>
            <person name="Hibbett D.S."/>
        </authorList>
    </citation>
    <scope>NUCLEOTIDE SEQUENCE [LARGE SCALE GENOMIC DNA]</scope>
    <source>
        <strain evidence="7 8">HHB12733</strain>
    </source>
</reference>
<evidence type="ECO:0000313" key="8">
    <source>
        <dbReference type="Proteomes" id="UP000076842"/>
    </source>
</evidence>
<accession>A0A165FUD5</accession>
<organism evidence="7 8">
    <name type="scientific">Calocera cornea HHB12733</name>
    <dbReference type="NCBI Taxonomy" id="1353952"/>
    <lineage>
        <taxon>Eukaryota</taxon>
        <taxon>Fungi</taxon>
        <taxon>Dikarya</taxon>
        <taxon>Basidiomycota</taxon>
        <taxon>Agaricomycotina</taxon>
        <taxon>Dacrymycetes</taxon>
        <taxon>Dacrymycetales</taxon>
        <taxon>Dacrymycetaceae</taxon>
        <taxon>Calocera</taxon>
    </lineage>
</organism>
<dbReference type="GO" id="GO:1990071">
    <property type="term" value="C:TRAPPII protein complex"/>
    <property type="evidence" value="ECO:0007669"/>
    <property type="project" value="InterPro"/>
</dbReference>
<proteinExistence type="predicted"/>
<feature type="domain" description="TRAPPC10/Trs130 N-terminal" evidence="5">
    <location>
        <begin position="19"/>
        <end position="317"/>
    </location>
</feature>
<dbReference type="InterPro" id="IPR056913">
    <property type="entry name" value="TRAPPC10/Trs130_N"/>
</dbReference>
<evidence type="ECO:0000259" key="6">
    <source>
        <dbReference type="Pfam" id="PF23274"/>
    </source>
</evidence>
<dbReference type="InParanoid" id="A0A165FUD5"/>
<dbReference type="InterPro" id="IPR022233">
    <property type="entry name" value="TRAPPC10/Trs130_C"/>
</dbReference>
<dbReference type="GO" id="GO:0034498">
    <property type="term" value="P:early endosome to Golgi transport"/>
    <property type="evidence" value="ECO:0007669"/>
    <property type="project" value="TreeGrafter"/>
</dbReference>
<dbReference type="InterPro" id="IPR045126">
    <property type="entry name" value="TRAPPC10/Trs130"/>
</dbReference>
<comment type="subcellular location">
    <subcellularLocation>
        <location evidence="1">Golgi apparatus</location>
    </subcellularLocation>
</comment>
<dbReference type="OrthoDB" id="10256906at2759"/>
<feature type="domain" description="DUF7077" evidence="6">
    <location>
        <begin position="732"/>
        <end position="835"/>
    </location>
</feature>
<dbReference type="AlphaFoldDB" id="A0A165FUD5"/>
<keyword evidence="2" id="KW-0813">Transport</keyword>
<dbReference type="Pfam" id="PF23036">
    <property type="entry name" value="TRAPPC10_1st"/>
    <property type="match status" value="1"/>
</dbReference>
<dbReference type="Proteomes" id="UP000076842">
    <property type="component" value="Unassembled WGS sequence"/>
</dbReference>
<keyword evidence="8" id="KW-1185">Reference proteome</keyword>
<dbReference type="EMBL" id="KV423966">
    <property type="protein sequence ID" value="KZT57215.1"/>
    <property type="molecule type" value="Genomic_DNA"/>
</dbReference>
<evidence type="ECO:0000259" key="4">
    <source>
        <dbReference type="Pfam" id="PF12584"/>
    </source>
</evidence>
<sequence>MVHTRASLTYTAPPALSSQPQFPHLLTALRHHLPLHNLHWKSAAHATLRTVQELHIDLVPLEGVRDEQASQVPVSLLERPLGNLFFVQCDDNDTYKTTVRKQIRDWVALVSQRKNQDYLIVLLVRPEARQQGGRLFQGMKSTMLDRLKSDFNNGKKDHCTQLHWSMSQDEPAGWADLITKLKDSIIASFDSAVTLREEEVRRSEAQRHMPGWNFCTFFVLKESLALSYEGMNLLEDALAVYDELEVSFYQVLREMNLSWFGKLGGQDPGDDSLPLLSLSKKPYRDLMLANTITVFDFRCYLLARQCSLLGQMLRVTRLARKAGGFITGFALTLEEESKDTFPEYFLESWQFSSALSVVDQCQAWARTVTLDTAATISLNGALSELLELARNQLDRIGLHTRHLPAVDPFLALARPDHASNLSEEEEERGKRTISNKELLAAVEGRDEFDRLYVATTKRAIEACVVSKRKRAALRLHFSLAVLDVVRGRPAAAASAYRSLPPHYAHSLWSTLEAALLARSLACHHLLPPTERAQSQNEWVADALGLMKAFVGVGKMGAGEVLEDAWEGETGGAGEVGEKEGGQKEVYFQELVRELREVAGRLEEDLRVTHHPALTLVLESKAARPAEGQDGCYLDIVVFNALPCDIAVDGIEVVLAGMNQGDKVVFRMGAVSITPGRAEFELFCPSPNSGLYIFDSSSILLSRITCYQSASSDADSAQTVRLPADYACTTVLASPPRTMHLDQSPRLMLTVVAGRNNIKRATFTVSDLSGNVSFQISGATRDWKNEDQGVLELTEEEIQVTKLPKYAELEVVLPYYGTDRGAGISLLIDGMYVTEDQPDLVRTLRVTRWVRVTLPMAVNVQDFFRGANTFSKFTIASDGQQYLRLLGAKLEGTTDLYDVKTCRNLSSAPTIVSPARQASFVFKLASKGISVASEAREPLRVVITYRSLWDEMFSVVSDHVKQITTALDIQEHAEWLREHIVTKLETEAEQLERYSATNLLQLRVSDNVWSEEASRYERGEKSRALLLEALARLVKVINDGAPVVPLKCNNRILSIPVDVPVTQILNRVHIDMPKQTNIYAGQPITTTLNICTTVASEQPDIHKMGFDVIADFSTWLVSGQKRGEFDVEGSITISVPLTLVPVRHGSLFLPQISVYPIPTENTPTMDGRPPELPTSDTYQANAAETVLVLNRAARTTYMINLPTFHSALGELAVA</sequence>
<dbReference type="Pfam" id="PF12584">
    <property type="entry name" value="TRAPPC10"/>
    <property type="match status" value="1"/>
</dbReference>
<evidence type="ECO:0000256" key="2">
    <source>
        <dbReference type="ARBA" id="ARBA00022448"/>
    </source>
</evidence>
<evidence type="ECO:0008006" key="9">
    <source>
        <dbReference type="Google" id="ProtNLM"/>
    </source>
</evidence>
<keyword evidence="3" id="KW-0333">Golgi apparatus</keyword>
<evidence type="ECO:0000256" key="1">
    <source>
        <dbReference type="ARBA" id="ARBA00004555"/>
    </source>
</evidence>
<evidence type="ECO:0000313" key="7">
    <source>
        <dbReference type="EMBL" id="KZT57215.1"/>
    </source>
</evidence>
<dbReference type="Pfam" id="PF23274">
    <property type="entry name" value="DUF7077"/>
    <property type="match status" value="1"/>
</dbReference>
<evidence type="ECO:0000256" key="3">
    <source>
        <dbReference type="ARBA" id="ARBA00023034"/>
    </source>
</evidence>
<dbReference type="InterPro" id="IPR055505">
    <property type="entry name" value="DUF7077"/>
</dbReference>
<protein>
    <recommendedName>
        <fullName evidence="9">Trafficking protein particle complex subunit 10</fullName>
    </recommendedName>
</protein>
<dbReference type="GO" id="GO:0005829">
    <property type="term" value="C:cytosol"/>
    <property type="evidence" value="ECO:0007669"/>
    <property type="project" value="GOC"/>
</dbReference>